<evidence type="ECO:0000313" key="3">
    <source>
        <dbReference type="Proteomes" id="UP000472727"/>
    </source>
</evidence>
<gene>
    <name evidence="2" type="ORF">TWF106_009836</name>
    <name evidence="1" type="ORF">TWF191_007643</name>
</gene>
<dbReference type="SUPFAM" id="SSF81383">
    <property type="entry name" value="F-box domain"/>
    <property type="match status" value="1"/>
</dbReference>
<evidence type="ECO:0000313" key="2">
    <source>
        <dbReference type="EMBL" id="KAF3227317.1"/>
    </source>
</evidence>
<evidence type="ECO:0000313" key="4">
    <source>
        <dbReference type="Proteomes" id="UP000483672"/>
    </source>
</evidence>
<dbReference type="EMBL" id="WIWS01000007">
    <property type="protein sequence ID" value="KAF3227317.1"/>
    <property type="molecule type" value="Genomic_DNA"/>
</dbReference>
<dbReference type="EMBL" id="WIPF01000049">
    <property type="protein sequence ID" value="KAF3219664.1"/>
    <property type="molecule type" value="Genomic_DNA"/>
</dbReference>
<accession>A0A6G1LZ75</accession>
<evidence type="ECO:0008006" key="5">
    <source>
        <dbReference type="Google" id="ProtNLM"/>
    </source>
</evidence>
<dbReference type="InterPro" id="IPR036047">
    <property type="entry name" value="F-box-like_dom_sf"/>
</dbReference>
<sequence>MQETFLNRMRMVADSMQTSHGGLTPPLAPEIDARLRLGPLNDINHVSLDKLDMKDRYPSPVIKSQKNDNRAVSSAASIKVLNTYELLEQILIHVDDATLIVAPLVSKAWCEILKTSQVLRWKTWRWEHTYLPRLVRQDYNLYVQPIPLSDSEYCSSSSSDEGEHGKTIIYLNSRKRREQARSPPKMPDNPQSPWTGRCEFAHPYVDGIQKLWYAVSTIPEHLWGTPALSAAIYDLPMMKSIPSVELVRPRAHRGVRIEMSHVPWRTRSQIGNVYRKANAFKLKDFVNVILEHTFLGDKLPVPVLRSGSGLILVSVWLIKENRREEMVVGFELNRHQRWFAAQGIQCGFRNR</sequence>
<dbReference type="Proteomes" id="UP000472727">
    <property type="component" value="Unassembled WGS sequence"/>
</dbReference>
<proteinExistence type="predicted"/>
<dbReference type="AlphaFoldDB" id="A0A6G1LZ75"/>
<name>A0A6G1LZ75_ORBOL</name>
<dbReference type="Proteomes" id="UP000483672">
    <property type="component" value="Unassembled WGS sequence"/>
</dbReference>
<reference evidence="3 4" key="1">
    <citation type="submission" date="2019-06" db="EMBL/GenBank/DDBJ databases">
        <authorList>
            <person name="Palmer J.M."/>
        </authorList>
    </citation>
    <scope>NUCLEOTIDE SEQUENCE [LARGE SCALE GENOMIC DNA]</scope>
    <source>
        <strain evidence="2 3">TWF106</strain>
        <strain evidence="1 4">TWF191</strain>
    </source>
</reference>
<organism evidence="2 3">
    <name type="scientific">Orbilia oligospora</name>
    <name type="common">Nematode-trapping fungus</name>
    <name type="synonym">Arthrobotrys oligospora</name>
    <dbReference type="NCBI Taxonomy" id="2813651"/>
    <lineage>
        <taxon>Eukaryota</taxon>
        <taxon>Fungi</taxon>
        <taxon>Dikarya</taxon>
        <taxon>Ascomycota</taxon>
        <taxon>Pezizomycotina</taxon>
        <taxon>Orbiliomycetes</taxon>
        <taxon>Orbiliales</taxon>
        <taxon>Orbiliaceae</taxon>
        <taxon>Orbilia</taxon>
    </lineage>
</organism>
<evidence type="ECO:0000313" key="1">
    <source>
        <dbReference type="EMBL" id="KAF3219664.1"/>
    </source>
</evidence>
<protein>
    <recommendedName>
        <fullName evidence="5">F-box domain-containing protein</fullName>
    </recommendedName>
</protein>
<comment type="caution">
    <text evidence="2">The sequence shown here is derived from an EMBL/GenBank/DDBJ whole genome shotgun (WGS) entry which is preliminary data.</text>
</comment>